<reference evidence="2" key="1">
    <citation type="submission" date="2025-08" db="UniProtKB">
        <authorList>
            <consortium name="RefSeq"/>
        </authorList>
    </citation>
    <scope>IDENTIFICATION</scope>
    <source>
        <strain evidence="2">Tuebingen</strain>
        <tissue evidence="2">Fibroblasts and whole tissue</tissue>
    </source>
</reference>
<dbReference type="Proteomes" id="UP000000437">
    <property type="component" value="Chromosome 6"/>
</dbReference>
<proteinExistence type="predicted"/>
<gene>
    <name evidence="2" type="primary">LOC137490187</name>
</gene>
<dbReference type="RefSeq" id="XP_073809926.1">
    <property type="nucleotide sequence ID" value="XM_073953825.1"/>
</dbReference>
<evidence type="ECO:0000313" key="1">
    <source>
        <dbReference type="Proteomes" id="UP000000437"/>
    </source>
</evidence>
<sequence>MSILCSTATAMANSSTETQPNTMKNSLRAFFRNIWLAVQNANQSGSRGSKVSPFQPPSETEPAAPQPGPSTDDPQPALSSFESLAVDDQTDPQSCLSSFEPQAVDDQTDLQLSPSSNKPANFEGNPSIGEPAKETQPKRKKNSLHAFFKRKWLSVQKSNQRQRRGNKVSPFQPPSDTEPVGPQPGPSNHKSTAVEDQTDLQPALSSFEPLAVDDRTDPQLGLSSLESLAVDDQTGIQPALFSLEPLAVDDRTDPQLGPSSLESLAVDDQTGIQSALSSFEPLAVDDRTDLQLGLSSFESPAVDDEAGIQSALSSFEPLAVDDRTDLQLGLSSFESLAVNDQTDPQPGPSSNKPPNCEENPEPAEEKDSAALETNPPVPESNSSTRPKDSLYPEPSPPSPQSDKPVSQAGGQQDLNDQTESPEDWLRTFSLPGPSTLPFSQVYKVRDELGEGGFGVVFKGIDKFTRQQVAIKFVKKTMLDRYITVPGVSKPLPIEVALNLQLNQAPLSPYIVHMIDWFDEKDRYILIMEYPQPCENLLKFITRKIKLSESLARGLLYQVVLGAKHCLDRGVFHQDFKLNNFLINKETHQVKVIDFGCGDFIKGVNQEGFTGGCCPPEDAVALNVAEPETVWSLAFVLYRAVCNGYPFETYADMKYGHPTFKSGISREFQDLITRCLIQDPAKRSTIEEMLQHEWFHQGQQHLRN</sequence>
<organism evidence="1 2">
    <name type="scientific">Danio rerio</name>
    <name type="common">Zebrafish</name>
    <name type="synonym">Brachydanio rerio</name>
    <dbReference type="NCBI Taxonomy" id="7955"/>
    <lineage>
        <taxon>Eukaryota</taxon>
        <taxon>Metazoa</taxon>
        <taxon>Chordata</taxon>
        <taxon>Craniata</taxon>
        <taxon>Vertebrata</taxon>
        <taxon>Euteleostomi</taxon>
        <taxon>Actinopterygii</taxon>
        <taxon>Neopterygii</taxon>
        <taxon>Teleostei</taxon>
        <taxon>Ostariophysi</taxon>
        <taxon>Cypriniformes</taxon>
        <taxon>Danionidae</taxon>
        <taxon>Danioninae</taxon>
        <taxon>Danio</taxon>
    </lineage>
</organism>
<protein>
    <submittedName>
        <fullName evidence="2">Uncharacterized protein</fullName>
    </submittedName>
</protein>
<evidence type="ECO:0000313" key="2">
    <source>
        <dbReference type="RefSeq" id="XP_073809926.1"/>
    </source>
</evidence>
<name>A0AC58JTX4_DANRE</name>
<keyword evidence="1" id="KW-1185">Reference proteome</keyword>
<accession>A0AC58JTX4</accession>